<organism evidence="1 2">
    <name type="scientific">Paracoccus acridae</name>
    <dbReference type="NCBI Taxonomy" id="1795310"/>
    <lineage>
        <taxon>Bacteria</taxon>
        <taxon>Pseudomonadati</taxon>
        <taxon>Pseudomonadota</taxon>
        <taxon>Alphaproteobacteria</taxon>
        <taxon>Rhodobacterales</taxon>
        <taxon>Paracoccaceae</taxon>
        <taxon>Paracoccus</taxon>
    </lineage>
</organism>
<sequence>MAAVQTGWLPYIDWAGVYPYEFRYIGEIPAGQFTANPRLLQYERPIHALVSKILQRAKTEGFLGQDEDPETLVMMSHTYVYGVITKMLLGDLSRWSPGLSDREAARLAIELFVEKCCQPTPGERTCP</sequence>
<dbReference type="SUPFAM" id="SSF48498">
    <property type="entry name" value="Tetracyclin repressor-like, C-terminal domain"/>
    <property type="match status" value="1"/>
</dbReference>
<evidence type="ECO:0000313" key="2">
    <source>
        <dbReference type="Proteomes" id="UP000640509"/>
    </source>
</evidence>
<evidence type="ECO:0000313" key="1">
    <source>
        <dbReference type="EMBL" id="GGF81645.1"/>
    </source>
</evidence>
<dbReference type="Proteomes" id="UP000640509">
    <property type="component" value="Unassembled WGS sequence"/>
</dbReference>
<keyword evidence="2" id="KW-1185">Reference proteome</keyword>
<comment type="caution">
    <text evidence="1">The sequence shown here is derived from an EMBL/GenBank/DDBJ whole genome shotgun (WGS) entry which is preliminary data.</text>
</comment>
<evidence type="ECO:0008006" key="3">
    <source>
        <dbReference type="Google" id="ProtNLM"/>
    </source>
</evidence>
<accession>A0ABQ1VP63</accession>
<reference evidence="2" key="1">
    <citation type="journal article" date="2019" name="Int. J. Syst. Evol. Microbiol.">
        <title>The Global Catalogue of Microorganisms (GCM) 10K type strain sequencing project: providing services to taxonomists for standard genome sequencing and annotation.</title>
        <authorList>
            <consortium name="The Broad Institute Genomics Platform"/>
            <consortium name="The Broad Institute Genome Sequencing Center for Infectious Disease"/>
            <person name="Wu L."/>
            <person name="Ma J."/>
        </authorList>
    </citation>
    <scope>NUCLEOTIDE SEQUENCE [LARGE SCALE GENOMIC DNA]</scope>
    <source>
        <strain evidence="2">CGMCC 1.15419</strain>
    </source>
</reference>
<dbReference type="RefSeq" id="WP_188717284.1">
    <property type="nucleotide sequence ID" value="NZ_BMIV01000039.1"/>
</dbReference>
<dbReference type="InterPro" id="IPR036271">
    <property type="entry name" value="Tet_transcr_reg_TetR-rel_C_sf"/>
</dbReference>
<name>A0ABQ1VP63_9RHOB</name>
<proteinExistence type="predicted"/>
<gene>
    <name evidence="1" type="ORF">GCM10011402_37830</name>
</gene>
<dbReference type="EMBL" id="BMIV01000039">
    <property type="protein sequence ID" value="GGF81645.1"/>
    <property type="molecule type" value="Genomic_DNA"/>
</dbReference>
<protein>
    <recommendedName>
        <fullName evidence="3">Tetracyclin repressor-like C-terminal domain-containing protein</fullName>
    </recommendedName>
</protein>